<evidence type="ECO:0008006" key="5">
    <source>
        <dbReference type="Google" id="ProtNLM"/>
    </source>
</evidence>
<dbReference type="Proteomes" id="UP000189475">
    <property type="component" value="Unassembled WGS sequence"/>
</dbReference>
<feature type="chain" id="PRO_5012481273" description="ABC transporter substrate-binding protein" evidence="2">
    <location>
        <begin position="25"/>
        <end position="368"/>
    </location>
</feature>
<evidence type="ECO:0000256" key="2">
    <source>
        <dbReference type="SAM" id="SignalP"/>
    </source>
</evidence>
<name>A0A1R4B2A0_9VIBR</name>
<dbReference type="AlphaFoldDB" id="A0A1R4B2A0"/>
<dbReference type="STRING" id="1918946.VPAL9027_00989"/>
<feature type="signal peptide" evidence="2">
    <location>
        <begin position="1"/>
        <end position="24"/>
    </location>
</feature>
<dbReference type="PANTHER" id="PTHR30006">
    <property type="entry name" value="THIAMINE-BINDING PERIPLASMIC PROTEIN-RELATED"/>
    <property type="match status" value="1"/>
</dbReference>
<dbReference type="PANTHER" id="PTHR30006:SF2">
    <property type="entry name" value="ABC TRANSPORTER SUBSTRATE-BINDING PROTEIN"/>
    <property type="match status" value="1"/>
</dbReference>
<evidence type="ECO:0000256" key="1">
    <source>
        <dbReference type="ARBA" id="ARBA00022729"/>
    </source>
</evidence>
<dbReference type="Pfam" id="PF13531">
    <property type="entry name" value="SBP_bac_11"/>
    <property type="match status" value="1"/>
</dbReference>
<dbReference type="OrthoDB" id="8673316at2"/>
<proteinExistence type="predicted"/>
<gene>
    <name evidence="3" type="ORF">VPAL9027_00989</name>
</gene>
<keyword evidence="4" id="KW-1185">Reference proteome</keyword>
<protein>
    <recommendedName>
        <fullName evidence="5">ABC transporter substrate-binding protein</fullName>
    </recommendedName>
</protein>
<reference evidence="3 4" key="1">
    <citation type="submission" date="2017-02" db="EMBL/GenBank/DDBJ databases">
        <authorList>
            <person name="Peterson S.W."/>
        </authorList>
    </citation>
    <scope>NUCLEOTIDE SEQUENCE [LARGE SCALE GENOMIC DNA]</scope>
    <source>
        <strain evidence="3 4">CECT 9027</strain>
    </source>
</reference>
<organism evidence="3 4">
    <name type="scientific">Vibrio palustris</name>
    <dbReference type="NCBI Taxonomy" id="1918946"/>
    <lineage>
        <taxon>Bacteria</taxon>
        <taxon>Pseudomonadati</taxon>
        <taxon>Pseudomonadota</taxon>
        <taxon>Gammaproteobacteria</taxon>
        <taxon>Vibrionales</taxon>
        <taxon>Vibrionaceae</taxon>
        <taxon>Vibrio</taxon>
    </lineage>
</organism>
<evidence type="ECO:0000313" key="4">
    <source>
        <dbReference type="Proteomes" id="UP000189475"/>
    </source>
</evidence>
<sequence>MTFKVTHQCLLAIMTLLGASQADAAQVDRQTLIAKAQQEGHLTIYASTGKIVQQAKAFSKKYHIDATGIKAKAPHIIDIMSHEAQAHNVRADVALVEDAPAGAMQLIEQNAVFNYVPTDLKSTIATRYQNPLAVVLAPNVLAYNTAHHKTCPITNLWQLTLPKWKGRVSMQDPTGKPAYTDWFNQMAEHHDDAIRQAYQLQFGQPLQTHEDSAMAEFVKQLAHNRPLLTHSDTDSAAAIGSPDTKQDFVGMISTAKFRKNKDGMKLGLCTGVQPVLGWKYPSLGVIATGSHHQAAAKLFIHYVLTQQGIAPQGVDGKMSTNRQVHVPKNEASGIEAYREQLMGFNMKTIKSDWEHRQDWQDLWTLSYR</sequence>
<dbReference type="RefSeq" id="WP_077312884.1">
    <property type="nucleotide sequence ID" value="NZ_AP024887.1"/>
</dbReference>
<dbReference type="SUPFAM" id="SSF53850">
    <property type="entry name" value="Periplasmic binding protein-like II"/>
    <property type="match status" value="1"/>
</dbReference>
<dbReference type="Gene3D" id="3.40.190.10">
    <property type="entry name" value="Periplasmic binding protein-like II"/>
    <property type="match status" value="2"/>
</dbReference>
<evidence type="ECO:0000313" key="3">
    <source>
        <dbReference type="EMBL" id="SJL83041.1"/>
    </source>
</evidence>
<accession>A0A1R4B2A0</accession>
<keyword evidence="1 2" id="KW-0732">Signal</keyword>
<dbReference type="EMBL" id="FUFT01000002">
    <property type="protein sequence ID" value="SJL83041.1"/>
    <property type="molecule type" value="Genomic_DNA"/>
</dbReference>